<evidence type="ECO:0000259" key="8">
    <source>
        <dbReference type="PROSITE" id="PS50928"/>
    </source>
</evidence>
<feature type="transmembrane region" description="Helical" evidence="7">
    <location>
        <begin position="79"/>
        <end position="98"/>
    </location>
</feature>
<dbReference type="InterPro" id="IPR035906">
    <property type="entry name" value="MetI-like_sf"/>
</dbReference>
<feature type="domain" description="ABC transmembrane type-1" evidence="8">
    <location>
        <begin position="72"/>
        <end position="256"/>
    </location>
</feature>
<feature type="transmembrane region" description="Helical" evidence="7">
    <location>
        <begin position="6"/>
        <end position="28"/>
    </location>
</feature>
<dbReference type="STRING" id="1348632.GCA_001591745_01304"/>
<evidence type="ECO:0000256" key="6">
    <source>
        <dbReference type="ARBA" id="ARBA00023136"/>
    </source>
</evidence>
<dbReference type="EMBL" id="JXJX01000009">
    <property type="protein sequence ID" value="PCS06273.1"/>
    <property type="molecule type" value="Genomic_DNA"/>
</dbReference>
<gene>
    <name evidence="9" type="ORF">RU87_GL001794</name>
</gene>
<keyword evidence="3" id="KW-1003">Cell membrane</keyword>
<dbReference type="GO" id="GO:0015833">
    <property type="term" value="P:peptide transport"/>
    <property type="evidence" value="ECO:0007669"/>
    <property type="project" value="UniProtKB-KW"/>
</dbReference>
<organism evidence="9 10">
    <name type="scientific">Pseudolactococcus plantarum</name>
    <dbReference type="NCBI Taxonomy" id="1365"/>
    <lineage>
        <taxon>Bacteria</taxon>
        <taxon>Bacillati</taxon>
        <taxon>Bacillota</taxon>
        <taxon>Bacilli</taxon>
        <taxon>Lactobacillales</taxon>
        <taxon>Streptococcaceae</taxon>
        <taxon>Pseudolactococcus</taxon>
    </lineage>
</organism>
<dbReference type="PROSITE" id="PS50928">
    <property type="entry name" value="ABC_TM1"/>
    <property type="match status" value="1"/>
</dbReference>
<dbReference type="AlphaFoldDB" id="A0A2A5RYH9"/>
<protein>
    <submittedName>
        <fullName evidence="9">Sugar permease</fullName>
    </submittedName>
</protein>
<evidence type="ECO:0000256" key="4">
    <source>
        <dbReference type="ARBA" id="ARBA00022692"/>
    </source>
</evidence>
<keyword evidence="4 7" id="KW-0812">Transmembrane</keyword>
<dbReference type="PANTHER" id="PTHR43744:SF8">
    <property type="entry name" value="SN-GLYCEROL-3-PHOSPHATE TRANSPORT SYSTEM PERMEASE PROTEIN UGPE"/>
    <property type="match status" value="1"/>
</dbReference>
<keyword evidence="10" id="KW-1185">Reference proteome</keyword>
<dbReference type="GO" id="GO:0055085">
    <property type="term" value="P:transmembrane transport"/>
    <property type="evidence" value="ECO:0007669"/>
    <property type="project" value="InterPro"/>
</dbReference>
<feature type="transmembrane region" description="Helical" evidence="7">
    <location>
        <begin position="142"/>
        <end position="161"/>
    </location>
</feature>
<evidence type="ECO:0000256" key="5">
    <source>
        <dbReference type="ARBA" id="ARBA00022989"/>
    </source>
</evidence>
<dbReference type="Gene3D" id="1.10.3720.10">
    <property type="entry name" value="MetI-like"/>
    <property type="match status" value="1"/>
</dbReference>
<name>A0A2A5RYH9_9LACT</name>
<keyword evidence="2 7" id="KW-0813">Transport</keyword>
<evidence type="ECO:0000313" key="9">
    <source>
        <dbReference type="EMBL" id="PCS06273.1"/>
    </source>
</evidence>
<comment type="similarity">
    <text evidence="7">Belongs to the binding-protein-dependent transport system permease family.</text>
</comment>
<evidence type="ECO:0000256" key="1">
    <source>
        <dbReference type="ARBA" id="ARBA00004651"/>
    </source>
</evidence>
<evidence type="ECO:0000313" key="10">
    <source>
        <dbReference type="Proteomes" id="UP000242246"/>
    </source>
</evidence>
<dbReference type="Pfam" id="PF00528">
    <property type="entry name" value="BPD_transp_1"/>
    <property type="match status" value="1"/>
</dbReference>
<reference evidence="9 10" key="1">
    <citation type="submission" date="2014-12" db="EMBL/GenBank/DDBJ databases">
        <title>Draft genome sequences of 10 type strains of Lactococcus.</title>
        <authorList>
            <person name="Sun Z."/>
            <person name="Zhong Z."/>
            <person name="Liu W."/>
            <person name="Zhang W."/>
            <person name="Zhang H."/>
        </authorList>
    </citation>
    <scope>NUCLEOTIDE SEQUENCE [LARGE SCALE GENOMIC DNA]</scope>
    <source>
        <strain evidence="9 10">DSM 20686</strain>
    </source>
</reference>
<dbReference type="GO" id="GO:0005886">
    <property type="term" value="C:plasma membrane"/>
    <property type="evidence" value="ECO:0007669"/>
    <property type="project" value="UniProtKB-SubCell"/>
</dbReference>
<dbReference type="PANTHER" id="PTHR43744">
    <property type="entry name" value="ABC TRANSPORTER PERMEASE PROTEIN MG189-RELATED-RELATED"/>
    <property type="match status" value="1"/>
</dbReference>
<evidence type="ECO:0000256" key="3">
    <source>
        <dbReference type="ARBA" id="ARBA00022475"/>
    </source>
</evidence>
<evidence type="ECO:0000256" key="2">
    <source>
        <dbReference type="ARBA" id="ARBA00022448"/>
    </source>
</evidence>
<keyword evidence="6 7" id="KW-0472">Membrane</keyword>
<dbReference type="CDD" id="cd06261">
    <property type="entry name" value="TM_PBP2"/>
    <property type="match status" value="1"/>
</dbReference>
<comment type="subcellular location">
    <subcellularLocation>
        <location evidence="1 7">Cell membrane</location>
        <topology evidence="1 7">Multi-pass membrane protein</topology>
    </subcellularLocation>
</comment>
<keyword evidence="5 7" id="KW-1133">Transmembrane helix</keyword>
<proteinExistence type="inferred from homology"/>
<sequence length="271" mass="30998">MVVLFILFISLYPICFILIGSFIGNFEVKTYLSALNDGSKSHDYQLFIFPKYLTLSAYVALLLDTPSFFVAFWNSFKSTILITVGQLLVNLPAAWWFYRVTFKGKNIIFNLYILLMVLPFVVLMVPQYMILKQMQLLDTLGAVILPGIFYTLAVFIITPYFRDIPKSVIEYAVLEGANEWQLFTKIGLPFATKGIMIAIVLNFIDYWGSFESTMTYIKNKSLWNLPMYIMMLKVDNMTLIFVSVVVAMVVPIAILYSCREFLIGGLTIADK</sequence>
<evidence type="ECO:0000256" key="7">
    <source>
        <dbReference type="RuleBase" id="RU363032"/>
    </source>
</evidence>
<dbReference type="GO" id="GO:0015031">
    <property type="term" value="P:protein transport"/>
    <property type="evidence" value="ECO:0007669"/>
    <property type="project" value="UniProtKB-KW"/>
</dbReference>
<dbReference type="InterPro" id="IPR000515">
    <property type="entry name" value="MetI-like"/>
</dbReference>
<comment type="caution">
    <text evidence="9">The sequence shown here is derived from an EMBL/GenBank/DDBJ whole genome shotgun (WGS) entry which is preliminary data.</text>
</comment>
<dbReference type="Proteomes" id="UP000242246">
    <property type="component" value="Unassembled WGS sequence"/>
</dbReference>
<feature type="transmembrane region" description="Helical" evidence="7">
    <location>
        <begin position="49"/>
        <end position="73"/>
    </location>
</feature>
<feature type="transmembrane region" description="Helical" evidence="7">
    <location>
        <begin position="182"/>
        <end position="204"/>
    </location>
</feature>
<feature type="transmembrane region" description="Helical" evidence="7">
    <location>
        <begin position="110"/>
        <end position="130"/>
    </location>
</feature>
<dbReference type="SUPFAM" id="SSF161098">
    <property type="entry name" value="MetI-like"/>
    <property type="match status" value="1"/>
</dbReference>
<feature type="transmembrane region" description="Helical" evidence="7">
    <location>
        <begin position="237"/>
        <end position="256"/>
    </location>
</feature>
<accession>A0A2A5RYH9</accession>